<dbReference type="AlphaFoldDB" id="A0AAE8LYP4"/>
<evidence type="ECO:0000313" key="2">
    <source>
        <dbReference type="Proteomes" id="UP001187734"/>
    </source>
</evidence>
<sequence length="150" mass="15909">MPTFKDNAVVAFDAPPGGNPALGAKVLPFTIDSQGRLVNYVGIFLCGYYSPTSFLLDAPAVVTTCHDETPLQRVFLTCKLTAELKVQCSIPAVSCVSTGNAPWDIPACQAAAGTWGVLSTAIKGPGHVLHIGNDNTPNYYDRLELSVQKV</sequence>
<reference evidence="1" key="1">
    <citation type="submission" date="2018-03" db="EMBL/GenBank/DDBJ databases">
        <authorList>
            <person name="Guldener U."/>
        </authorList>
    </citation>
    <scope>NUCLEOTIDE SEQUENCE</scope>
</reference>
<evidence type="ECO:0000313" key="1">
    <source>
        <dbReference type="EMBL" id="SPJ71037.1"/>
    </source>
</evidence>
<dbReference type="Proteomes" id="UP001187734">
    <property type="component" value="Unassembled WGS sequence"/>
</dbReference>
<organism evidence="1 2">
    <name type="scientific">Fusarium torulosum</name>
    <dbReference type="NCBI Taxonomy" id="33205"/>
    <lineage>
        <taxon>Eukaryota</taxon>
        <taxon>Fungi</taxon>
        <taxon>Dikarya</taxon>
        <taxon>Ascomycota</taxon>
        <taxon>Pezizomycotina</taxon>
        <taxon>Sordariomycetes</taxon>
        <taxon>Hypocreomycetidae</taxon>
        <taxon>Hypocreales</taxon>
        <taxon>Nectriaceae</taxon>
        <taxon>Fusarium</taxon>
    </lineage>
</organism>
<dbReference type="EMBL" id="ONZP01000026">
    <property type="protein sequence ID" value="SPJ71037.1"/>
    <property type="molecule type" value="Genomic_DNA"/>
</dbReference>
<accession>A0AAE8LYP4</accession>
<name>A0AAE8LYP4_9HYPO</name>
<protein>
    <submittedName>
        <fullName evidence="1">Uncharacterized protein</fullName>
    </submittedName>
</protein>
<keyword evidence="2" id="KW-1185">Reference proteome</keyword>
<gene>
    <name evidence="1" type="ORF">FTOL_00765</name>
</gene>
<comment type="caution">
    <text evidence="1">The sequence shown here is derived from an EMBL/GenBank/DDBJ whole genome shotgun (WGS) entry which is preliminary data.</text>
</comment>
<proteinExistence type="predicted"/>